<gene>
    <name evidence="2" type="ORF">ACFQMJ_24050</name>
</gene>
<protein>
    <recommendedName>
        <fullName evidence="4">Sporulation lipoprotein YhcN/YlaJ</fullName>
    </recommendedName>
</protein>
<dbReference type="RefSeq" id="WP_378050768.1">
    <property type="nucleotide sequence ID" value="NZ_JBHMDN010000029.1"/>
</dbReference>
<evidence type="ECO:0000256" key="1">
    <source>
        <dbReference type="SAM" id="MobiDB-lite"/>
    </source>
</evidence>
<evidence type="ECO:0008006" key="4">
    <source>
        <dbReference type="Google" id="ProtNLM"/>
    </source>
</evidence>
<evidence type="ECO:0000313" key="3">
    <source>
        <dbReference type="Proteomes" id="UP001596378"/>
    </source>
</evidence>
<reference evidence="3" key="1">
    <citation type="journal article" date="2019" name="Int. J. Syst. Evol. Microbiol.">
        <title>The Global Catalogue of Microorganisms (GCM) 10K type strain sequencing project: providing services to taxonomists for standard genome sequencing and annotation.</title>
        <authorList>
            <consortium name="The Broad Institute Genomics Platform"/>
            <consortium name="The Broad Institute Genome Sequencing Center for Infectious Disease"/>
            <person name="Wu L."/>
            <person name="Ma J."/>
        </authorList>
    </citation>
    <scope>NUCLEOTIDE SEQUENCE [LARGE SCALE GENOMIC DNA]</scope>
    <source>
        <strain evidence="3">KCTC 12907</strain>
    </source>
</reference>
<name>A0ABW2FEU7_9BACL</name>
<evidence type="ECO:0000313" key="2">
    <source>
        <dbReference type="EMBL" id="MFC7151623.1"/>
    </source>
</evidence>
<keyword evidence="3" id="KW-1185">Reference proteome</keyword>
<comment type="caution">
    <text evidence="2">The sequence shown here is derived from an EMBL/GenBank/DDBJ whole genome shotgun (WGS) entry which is preliminary data.</text>
</comment>
<proteinExistence type="predicted"/>
<organism evidence="2 3">
    <name type="scientific">Cohnella cellulosilytica</name>
    <dbReference type="NCBI Taxonomy" id="986710"/>
    <lineage>
        <taxon>Bacteria</taxon>
        <taxon>Bacillati</taxon>
        <taxon>Bacillota</taxon>
        <taxon>Bacilli</taxon>
        <taxon>Bacillales</taxon>
        <taxon>Paenibacillaceae</taxon>
        <taxon>Cohnella</taxon>
    </lineage>
</organism>
<dbReference type="EMBL" id="JBHTAI010000017">
    <property type="protein sequence ID" value="MFC7151623.1"/>
    <property type="molecule type" value="Genomic_DNA"/>
</dbReference>
<dbReference type="Proteomes" id="UP001596378">
    <property type="component" value="Unassembled WGS sequence"/>
</dbReference>
<feature type="compositionally biased region" description="Polar residues" evidence="1">
    <location>
        <begin position="121"/>
        <end position="135"/>
    </location>
</feature>
<dbReference type="PROSITE" id="PS51257">
    <property type="entry name" value="PROKAR_LIPOPROTEIN"/>
    <property type="match status" value="1"/>
</dbReference>
<feature type="region of interest" description="Disordered" evidence="1">
    <location>
        <begin position="108"/>
        <end position="136"/>
    </location>
</feature>
<sequence>MSSARRSCLLIGIALTLGLLSACNYKSYFQKSTQDYGSRTVNDPKMSQTRSYGAYTADPKQHENRYFEYSSALSNKVAALPGINTALVFLTDKNAYVAIMTDWSATGTKATGGPRSREQDNTGTTEGVYNVNNGSPKWDNRQVATPYNSYFTHKDPSDLSSELRQVIGTKVREHFSRAQEVHISANREFVNQSLEFAKEAWLKKPLAPLTKDFNTLVQYTFGTGNEIPLPLYLKKKPNP</sequence>
<accession>A0ABW2FEU7</accession>